<accession>A0A3P7MIS5</accession>
<dbReference type="PANTHER" id="PTHR13256:SF16">
    <property type="entry name" value="ALPHA_BETA-TUBULIN-N-ACETYLTRANSFERASE 9"/>
    <property type="match status" value="1"/>
</dbReference>
<evidence type="ECO:0000313" key="6">
    <source>
        <dbReference type="Proteomes" id="UP000271098"/>
    </source>
</evidence>
<dbReference type="PANTHER" id="PTHR13256">
    <property type="entry name" value="N-ACETYLTRANSFERASE 9"/>
    <property type="match status" value="1"/>
</dbReference>
<proteinExistence type="inferred from homology"/>
<dbReference type="AlphaFoldDB" id="A0A3P7MIS5"/>
<comment type="similarity">
    <text evidence="1">Belongs to the acetyltransferase family. GNAT subfamily.</text>
</comment>
<dbReference type="EMBL" id="UYRT01080724">
    <property type="protein sequence ID" value="VDN23277.1"/>
    <property type="molecule type" value="Genomic_DNA"/>
</dbReference>
<name>A0A3P7MIS5_9BILA</name>
<keyword evidence="2" id="KW-0808">Transferase</keyword>
<feature type="domain" description="N-acetyltransferase" evidence="4">
    <location>
        <begin position="1"/>
        <end position="141"/>
    </location>
</feature>
<dbReference type="InterPro" id="IPR000182">
    <property type="entry name" value="GNAT_dom"/>
</dbReference>
<dbReference type="SUPFAM" id="SSF55729">
    <property type="entry name" value="Acyl-CoA N-acyltransferases (Nat)"/>
    <property type="match status" value="1"/>
</dbReference>
<dbReference type="Pfam" id="PF13302">
    <property type="entry name" value="Acetyltransf_3"/>
    <property type="match status" value="1"/>
</dbReference>
<keyword evidence="3" id="KW-0012">Acyltransferase</keyword>
<dbReference type="OrthoDB" id="5043642at2759"/>
<gene>
    <name evidence="5" type="ORF">GPUH_LOCUS13940</name>
</gene>
<dbReference type="Gene3D" id="3.40.630.30">
    <property type="match status" value="1"/>
</dbReference>
<sequence>MTGSERLSLEDEYDMQMKWREDDDKCTFIILSRKLIDSGVDEIGSMVGDVNIFIRDGVGELEIMIAEPECRSQGLGREATQMMLKYAVETLGLNEFQVKITDDNAPSISLFQKLGFVIVSHSDVFREQTLTADFEKLQNIISQQCLHYGTLMIFGDITYN</sequence>
<dbReference type="GO" id="GO:0008080">
    <property type="term" value="F:N-acetyltransferase activity"/>
    <property type="evidence" value="ECO:0007669"/>
    <property type="project" value="InterPro"/>
</dbReference>
<dbReference type="InterPro" id="IPR016181">
    <property type="entry name" value="Acyl_CoA_acyltransferase"/>
</dbReference>
<dbReference type="InterPro" id="IPR039135">
    <property type="entry name" value="NAT9-like"/>
</dbReference>
<evidence type="ECO:0000256" key="2">
    <source>
        <dbReference type="ARBA" id="ARBA00022679"/>
    </source>
</evidence>
<evidence type="ECO:0000256" key="1">
    <source>
        <dbReference type="ARBA" id="ARBA00009342"/>
    </source>
</evidence>
<reference evidence="5 6" key="1">
    <citation type="submission" date="2018-11" db="EMBL/GenBank/DDBJ databases">
        <authorList>
            <consortium name="Pathogen Informatics"/>
        </authorList>
    </citation>
    <scope>NUCLEOTIDE SEQUENCE [LARGE SCALE GENOMIC DNA]</scope>
</reference>
<protein>
    <recommendedName>
        <fullName evidence="4">N-acetyltransferase domain-containing protein</fullName>
    </recommendedName>
</protein>
<dbReference type="Proteomes" id="UP000271098">
    <property type="component" value="Unassembled WGS sequence"/>
</dbReference>
<evidence type="ECO:0000259" key="4">
    <source>
        <dbReference type="PROSITE" id="PS51186"/>
    </source>
</evidence>
<dbReference type="PROSITE" id="PS51186">
    <property type="entry name" value="GNAT"/>
    <property type="match status" value="1"/>
</dbReference>
<evidence type="ECO:0000256" key="3">
    <source>
        <dbReference type="ARBA" id="ARBA00023315"/>
    </source>
</evidence>
<organism evidence="5 6">
    <name type="scientific">Gongylonema pulchrum</name>
    <dbReference type="NCBI Taxonomy" id="637853"/>
    <lineage>
        <taxon>Eukaryota</taxon>
        <taxon>Metazoa</taxon>
        <taxon>Ecdysozoa</taxon>
        <taxon>Nematoda</taxon>
        <taxon>Chromadorea</taxon>
        <taxon>Rhabditida</taxon>
        <taxon>Spirurina</taxon>
        <taxon>Spiruromorpha</taxon>
        <taxon>Spiruroidea</taxon>
        <taxon>Gongylonematidae</taxon>
        <taxon>Gongylonema</taxon>
    </lineage>
</organism>
<keyword evidence="6" id="KW-1185">Reference proteome</keyword>
<evidence type="ECO:0000313" key="5">
    <source>
        <dbReference type="EMBL" id="VDN23277.1"/>
    </source>
</evidence>